<evidence type="ECO:0000313" key="2">
    <source>
        <dbReference type="Proteomes" id="UP000264002"/>
    </source>
</evidence>
<dbReference type="EMBL" id="QUWK01000006">
    <property type="protein sequence ID" value="RFU95017.1"/>
    <property type="molecule type" value="Genomic_DNA"/>
</dbReference>
<accession>A0A372MGV1</accession>
<sequence length="73" mass="8081">MEALDQAHGSGEFDKGTSVVLAVDPYGEAKTRDFYVDMERESTIYHIEGSGTLEGVRLLGPIPIQLQRRMRAA</sequence>
<name>A0A372MGV1_9SPIR</name>
<dbReference type="Proteomes" id="UP000264002">
    <property type="component" value="Unassembled WGS sequence"/>
</dbReference>
<dbReference type="AlphaFoldDB" id="A0A372MGV1"/>
<comment type="caution">
    <text evidence="1">The sequence shown here is derived from an EMBL/GenBank/DDBJ whole genome shotgun (WGS) entry which is preliminary data.</text>
</comment>
<protein>
    <submittedName>
        <fullName evidence="1">Uncharacterized protein</fullName>
    </submittedName>
</protein>
<keyword evidence="2" id="KW-1185">Reference proteome</keyword>
<reference evidence="2" key="1">
    <citation type="submission" date="2018-08" db="EMBL/GenBank/DDBJ databases">
        <authorList>
            <person name="Grouzdev D.S."/>
            <person name="Krutkina M.S."/>
        </authorList>
    </citation>
    <scope>NUCLEOTIDE SEQUENCE [LARGE SCALE GENOMIC DNA]</scope>
    <source>
        <strain evidence="2">4-11</strain>
    </source>
</reference>
<gene>
    <name evidence="1" type="ORF">DYP60_07295</name>
</gene>
<proteinExistence type="predicted"/>
<reference evidence="1 2" key="2">
    <citation type="submission" date="2018-09" db="EMBL/GenBank/DDBJ databases">
        <title>Genome of Sphaerochaeta halotolerans strain 4-11.</title>
        <authorList>
            <person name="Nazina T.N."/>
            <person name="Sokolova D.S."/>
        </authorList>
    </citation>
    <scope>NUCLEOTIDE SEQUENCE [LARGE SCALE GENOMIC DNA]</scope>
    <source>
        <strain evidence="1 2">4-11</strain>
    </source>
</reference>
<dbReference type="RefSeq" id="WP_117330272.1">
    <property type="nucleotide sequence ID" value="NZ_QUWK01000006.1"/>
</dbReference>
<evidence type="ECO:0000313" key="1">
    <source>
        <dbReference type="EMBL" id="RFU95017.1"/>
    </source>
</evidence>
<organism evidence="1 2">
    <name type="scientific">Sphaerochaeta halotolerans</name>
    <dbReference type="NCBI Taxonomy" id="2293840"/>
    <lineage>
        <taxon>Bacteria</taxon>
        <taxon>Pseudomonadati</taxon>
        <taxon>Spirochaetota</taxon>
        <taxon>Spirochaetia</taxon>
        <taxon>Spirochaetales</taxon>
        <taxon>Sphaerochaetaceae</taxon>
        <taxon>Sphaerochaeta</taxon>
    </lineage>
</organism>